<gene>
    <name evidence="1" type="ORF">HAP41_0000020855</name>
</gene>
<organism evidence="1 2">
    <name type="scientific">Bradyrhizobium barranii subsp. apii</name>
    <dbReference type="NCBI Taxonomy" id="2819348"/>
    <lineage>
        <taxon>Bacteria</taxon>
        <taxon>Pseudomonadati</taxon>
        <taxon>Pseudomonadota</taxon>
        <taxon>Alphaproteobacteria</taxon>
        <taxon>Hyphomicrobiales</taxon>
        <taxon>Nitrobacteraceae</taxon>
        <taxon>Bradyrhizobium</taxon>
        <taxon>Bradyrhizobium barranii</taxon>
    </lineage>
</organism>
<proteinExistence type="predicted"/>
<sequence>MPAAYFVVRATVTDASKRAAFDTWYETAHVPDAVKAFGVSKCLFQNMLSRMNRL</sequence>
<dbReference type="Proteomes" id="UP000551709">
    <property type="component" value="Chromosome"/>
</dbReference>
<name>A0A8T5VDP6_9BRAD</name>
<dbReference type="EMBL" id="CP096255">
    <property type="protein sequence ID" value="UPT92088.1"/>
    <property type="molecule type" value="Genomic_DNA"/>
</dbReference>
<evidence type="ECO:0000313" key="1">
    <source>
        <dbReference type="EMBL" id="UPT92088.1"/>
    </source>
</evidence>
<reference evidence="1" key="1">
    <citation type="journal article" date="2017" name="Syst. Appl. Microbiol.">
        <title>Soybeans inoculated with root zone soils of Canadian native legumes harbour diverse and novel Bradyrhizobium spp. that possess agricultural potential.</title>
        <authorList>
            <person name="Bromfield E.S.P."/>
            <person name="Cloutier S."/>
            <person name="Tambong J.T."/>
            <person name="Tran Thi T.V."/>
        </authorList>
    </citation>
    <scope>NUCLEOTIDE SEQUENCE</scope>
    <source>
        <strain evidence="1">1S5</strain>
    </source>
</reference>
<dbReference type="RefSeq" id="WP_166050469.1">
    <property type="nucleotide sequence ID" value="NZ_CP096255.1"/>
</dbReference>
<dbReference type="AlphaFoldDB" id="A0A8T5VDP6"/>
<protein>
    <submittedName>
        <fullName evidence="1">Uncharacterized protein</fullName>
    </submittedName>
</protein>
<evidence type="ECO:0000313" key="2">
    <source>
        <dbReference type="Proteomes" id="UP000551709"/>
    </source>
</evidence>
<accession>A0A8T5VDP6</accession>
<reference evidence="1" key="2">
    <citation type="submission" date="2022-04" db="EMBL/GenBank/DDBJ databases">
        <authorList>
            <person name="Bromfield E.S.P."/>
            <person name="Cloutier S."/>
        </authorList>
    </citation>
    <scope>NUCLEOTIDE SEQUENCE</scope>
    <source>
        <strain evidence="1">1S5</strain>
    </source>
</reference>